<feature type="compositionally biased region" description="Polar residues" evidence="1">
    <location>
        <begin position="61"/>
        <end position="71"/>
    </location>
</feature>
<dbReference type="AlphaFoldDB" id="A0A0C3ECT2"/>
<organism evidence="2 3">
    <name type="scientific">Scleroderma citrinum Foug A</name>
    <dbReference type="NCBI Taxonomy" id="1036808"/>
    <lineage>
        <taxon>Eukaryota</taxon>
        <taxon>Fungi</taxon>
        <taxon>Dikarya</taxon>
        <taxon>Basidiomycota</taxon>
        <taxon>Agaricomycotina</taxon>
        <taxon>Agaricomycetes</taxon>
        <taxon>Agaricomycetidae</taxon>
        <taxon>Boletales</taxon>
        <taxon>Sclerodermatineae</taxon>
        <taxon>Sclerodermataceae</taxon>
        <taxon>Scleroderma</taxon>
    </lineage>
</organism>
<protein>
    <submittedName>
        <fullName evidence="2">Uncharacterized protein</fullName>
    </submittedName>
</protein>
<dbReference type="InParanoid" id="A0A0C3ECT2"/>
<name>A0A0C3ECT2_9AGAM</name>
<dbReference type="EMBL" id="KN822020">
    <property type="protein sequence ID" value="KIM65751.1"/>
    <property type="molecule type" value="Genomic_DNA"/>
</dbReference>
<reference evidence="2 3" key="1">
    <citation type="submission" date="2014-04" db="EMBL/GenBank/DDBJ databases">
        <authorList>
            <consortium name="DOE Joint Genome Institute"/>
            <person name="Kuo A."/>
            <person name="Kohler A."/>
            <person name="Nagy L.G."/>
            <person name="Floudas D."/>
            <person name="Copeland A."/>
            <person name="Barry K.W."/>
            <person name="Cichocki N."/>
            <person name="Veneault-Fourrey C."/>
            <person name="LaButti K."/>
            <person name="Lindquist E.A."/>
            <person name="Lipzen A."/>
            <person name="Lundell T."/>
            <person name="Morin E."/>
            <person name="Murat C."/>
            <person name="Sun H."/>
            <person name="Tunlid A."/>
            <person name="Henrissat B."/>
            <person name="Grigoriev I.V."/>
            <person name="Hibbett D.S."/>
            <person name="Martin F."/>
            <person name="Nordberg H.P."/>
            <person name="Cantor M.N."/>
            <person name="Hua S.X."/>
        </authorList>
    </citation>
    <scope>NUCLEOTIDE SEQUENCE [LARGE SCALE GENOMIC DNA]</scope>
    <source>
        <strain evidence="2 3">Foug A</strain>
    </source>
</reference>
<evidence type="ECO:0000256" key="1">
    <source>
        <dbReference type="SAM" id="MobiDB-lite"/>
    </source>
</evidence>
<reference evidence="3" key="2">
    <citation type="submission" date="2015-01" db="EMBL/GenBank/DDBJ databases">
        <title>Evolutionary Origins and Diversification of the Mycorrhizal Mutualists.</title>
        <authorList>
            <consortium name="DOE Joint Genome Institute"/>
            <consortium name="Mycorrhizal Genomics Consortium"/>
            <person name="Kohler A."/>
            <person name="Kuo A."/>
            <person name="Nagy L.G."/>
            <person name="Floudas D."/>
            <person name="Copeland A."/>
            <person name="Barry K.W."/>
            <person name="Cichocki N."/>
            <person name="Veneault-Fourrey C."/>
            <person name="LaButti K."/>
            <person name="Lindquist E.A."/>
            <person name="Lipzen A."/>
            <person name="Lundell T."/>
            <person name="Morin E."/>
            <person name="Murat C."/>
            <person name="Riley R."/>
            <person name="Ohm R."/>
            <person name="Sun H."/>
            <person name="Tunlid A."/>
            <person name="Henrissat B."/>
            <person name="Grigoriev I.V."/>
            <person name="Hibbett D.S."/>
            <person name="Martin F."/>
        </authorList>
    </citation>
    <scope>NUCLEOTIDE SEQUENCE [LARGE SCALE GENOMIC DNA]</scope>
    <source>
        <strain evidence="3">Foug A</strain>
    </source>
</reference>
<evidence type="ECO:0000313" key="3">
    <source>
        <dbReference type="Proteomes" id="UP000053989"/>
    </source>
</evidence>
<dbReference type="Proteomes" id="UP000053989">
    <property type="component" value="Unassembled WGS sequence"/>
</dbReference>
<evidence type="ECO:0000313" key="2">
    <source>
        <dbReference type="EMBL" id="KIM65751.1"/>
    </source>
</evidence>
<feature type="region of interest" description="Disordered" evidence="1">
    <location>
        <begin position="59"/>
        <end position="81"/>
    </location>
</feature>
<proteinExistence type="predicted"/>
<gene>
    <name evidence="2" type="ORF">SCLCIDRAFT_1211731</name>
</gene>
<keyword evidence="3" id="KW-1185">Reference proteome</keyword>
<accession>A0A0C3ECT2</accession>
<sequence>MVNGDLKSLLISLSTRLANRYLVTRVIQRSDDPDSNTIAYMCDIAKLLIWYRNERAVSVSEEWSSNEFSAETESDRGDEAM</sequence>
<dbReference type="HOGENOM" id="CLU_167037_0_0_1"/>